<dbReference type="AlphaFoldDB" id="A0A5E4UJZ4"/>
<gene>
    <name evidence="1" type="ORF">PIN31115_02047</name>
</gene>
<keyword evidence="2" id="KW-1185">Reference proteome</keyword>
<sequence>MNKLINAARTQQTDRRYAICPMVSVKFDVREARSPSLPLAYEYATSATFVATSIGAPRSSDRMHDHALRAILSMVYGEAVSRLYEIQRAAEAGDVLEAINLCELLREEMLTPIAKERS</sequence>
<proteinExistence type="predicted"/>
<reference evidence="1 2" key="1">
    <citation type="submission" date="2019-08" db="EMBL/GenBank/DDBJ databases">
        <authorList>
            <person name="Peeters C."/>
        </authorList>
    </citation>
    <scope>NUCLEOTIDE SEQUENCE [LARGE SCALE GENOMIC DNA]</scope>
    <source>
        <strain evidence="1 2">LMG 31115</strain>
    </source>
</reference>
<dbReference type="EMBL" id="CABPSI010000002">
    <property type="protein sequence ID" value="VVD99862.1"/>
    <property type="molecule type" value="Genomic_DNA"/>
</dbReference>
<evidence type="ECO:0000313" key="2">
    <source>
        <dbReference type="Proteomes" id="UP000333828"/>
    </source>
</evidence>
<dbReference type="Proteomes" id="UP000333828">
    <property type="component" value="Unassembled WGS sequence"/>
</dbReference>
<name>A0A5E4UJZ4_9BURK</name>
<protein>
    <submittedName>
        <fullName evidence="1">Uncharacterized protein</fullName>
    </submittedName>
</protein>
<dbReference type="RefSeq" id="WP_150683936.1">
    <property type="nucleotide sequence ID" value="NZ_CABPSI010000002.1"/>
</dbReference>
<evidence type="ECO:0000313" key="1">
    <source>
        <dbReference type="EMBL" id="VVD99862.1"/>
    </source>
</evidence>
<organism evidence="1 2">
    <name type="scientific">Pandoraea iniqua</name>
    <dbReference type="NCBI Taxonomy" id="2508288"/>
    <lineage>
        <taxon>Bacteria</taxon>
        <taxon>Pseudomonadati</taxon>
        <taxon>Pseudomonadota</taxon>
        <taxon>Betaproteobacteria</taxon>
        <taxon>Burkholderiales</taxon>
        <taxon>Burkholderiaceae</taxon>
        <taxon>Pandoraea</taxon>
    </lineage>
</organism>
<accession>A0A5E4UJZ4</accession>